<keyword evidence="3" id="KW-1185">Reference proteome</keyword>
<comment type="caution">
    <text evidence="2">The sequence shown here is derived from an EMBL/GenBank/DDBJ whole genome shotgun (WGS) entry which is preliminary data.</text>
</comment>
<evidence type="ECO:0000259" key="1">
    <source>
        <dbReference type="Pfam" id="PF13860"/>
    </source>
</evidence>
<sequence>MQYSQVEQSIQQTGVLRNMLDKLSSDDLTSAGQLIGKTAEFDSSVSGFSDDNPAEWRWTFGAKPTTLEAEVLDSAGQVVARAQVTADSSGTFTWDGALAAGGKAKEGTYVLRLTAKAADGSTIPANLTSVGKVQEVVSREGELWAGIGGVALPLAKLTRVAA</sequence>
<dbReference type="EMBL" id="JAATJC010000001">
    <property type="protein sequence ID" value="NJC05086.1"/>
    <property type="molecule type" value="Genomic_DNA"/>
</dbReference>
<organism evidence="2 3">
    <name type="scientific">Sphingomonas kaistensis</name>
    <dbReference type="NCBI Taxonomy" id="298708"/>
    <lineage>
        <taxon>Bacteria</taxon>
        <taxon>Pseudomonadati</taxon>
        <taxon>Pseudomonadota</taxon>
        <taxon>Alphaproteobacteria</taxon>
        <taxon>Sphingomonadales</taxon>
        <taxon>Sphingomonadaceae</taxon>
        <taxon>Sphingomonas</taxon>
    </lineage>
</organism>
<keyword evidence="2" id="KW-0969">Cilium</keyword>
<dbReference type="Proteomes" id="UP000558192">
    <property type="component" value="Unassembled WGS sequence"/>
</dbReference>
<dbReference type="Gene3D" id="2.30.30.910">
    <property type="match status" value="1"/>
</dbReference>
<protein>
    <submittedName>
        <fullName evidence="2">Flagellar basal-body rod modification protein FlgD</fullName>
    </submittedName>
</protein>
<dbReference type="Pfam" id="PF13860">
    <property type="entry name" value="FlgD_ig"/>
    <property type="match status" value="1"/>
</dbReference>
<keyword evidence="2" id="KW-0282">Flagellum</keyword>
<dbReference type="RefSeq" id="WP_168067825.1">
    <property type="nucleotide sequence ID" value="NZ_JAATJC010000001.1"/>
</dbReference>
<keyword evidence="2" id="KW-0966">Cell projection</keyword>
<feature type="domain" description="FlgD/Vpr Ig-like" evidence="1">
    <location>
        <begin position="46"/>
        <end position="118"/>
    </location>
</feature>
<name>A0A7X5Y4S8_9SPHN</name>
<reference evidence="2 3" key="1">
    <citation type="submission" date="2020-03" db="EMBL/GenBank/DDBJ databases">
        <title>Genomic Encyclopedia of Type Strains, Phase IV (KMG-IV): sequencing the most valuable type-strain genomes for metagenomic binning, comparative biology and taxonomic classification.</title>
        <authorList>
            <person name="Goeker M."/>
        </authorList>
    </citation>
    <scope>NUCLEOTIDE SEQUENCE [LARGE SCALE GENOMIC DNA]</scope>
    <source>
        <strain evidence="2 3">DSM 16846</strain>
    </source>
</reference>
<evidence type="ECO:0000313" key="2">
    <source>
        <dbReference type="EMBL" id="NJC05086.1"/>
    </source>
</evidence>
<dbReference type="Gene3D" id="2.60.40.4070">
    <property type="match status" value="1"/>
</dbReference>
<dbReference type="InterPro" id="IPR025965">
    <property type="entry name" value="FlgD/Vpr_Ig-like"/>
</dbReference>
<proteinExistence type="predicted"/>
<accession>A0A7X5Y4S8</accession>
<gene>
    <name evidence="2" type="ORF">GGQ97_000879</name>
</gene>
<dbReference type="AlphaFoldDB" id="A0A7X5Y4S8"/>
<evidence type="ECO:0000313" key="3">
    <source>
        <dbReference type="Proteomes" id="UP000558192"/>
    </source>
</evidence>